<dbReference type="InterPro" id="IPR036410">
    <property type="entry name" value="HSP_DnaJ_Cys-rich_dom_sf"/>
</dbReference>
<comment type="caution">
    <text evidence="2">The sequence shown here is derived from an EMBL/GenBank/DDBJ whole genome shotgun (WGS) entry which is preliminary data.</text>
</comment>
<feature type="transmembrane region" description="Helical" evidence="1">
    <location>
        <begin position="494"/>
        <end position="512"/>
    </location>
</feature>
<gene>
    <name evidence="2" type="ORF">A7P89_04135</name>
</gene>
<dbReference type="PANTHER" id="PTHR48465">
    <property type="entry name" value="PROTEIN SSUH2 HOMOLOG"/>
    <property type="match status" value="1"/>
</dbReference>
<keyword evidence="1" id="KW-0472">Membrane</keyword>
<evidence type="ECO:0008006" key="4">
    <source>
        <dbReference type="Google" id="ProtNLM"/>
    </source>
</evidence>
<evidence type="ECO:0000256" key="1">
    <source>
        <dbReference type="SAM" id="Phobius"/>
    </source>
</evidence>
<evidence type="ECO:0000313" key="3">
    <source>
        <dbReference type="Proteomes" id="UP000078103"/>
    </source>
</evidence>
<reference evidence="3" key="1">
    <citation type="submission" date="2016-05" db="EMBL/GenBank/DDBJ databases">
        <title>Draft genome of Corynebacterium afermentans subsp. afermentans LCDC 88199T.</title>
        <authorList>
            <person name="Bernier A.-M."/>
            <person name="Bernard K."/>
        </authorList>
    </citation>
    <scope>NUCLEOTIDE SEQUENCE [LARGE SCALE GENOMIC DNA]</scope>
    <source>
        <strain evidence="3">NML120819</strain>
    </source>
</reference>
<protein>
    <recommendedName>
        <fullName evidence="4">Peptidoglycan binding-like domain-containing protein</fullName>
    </recommendedName>
</protein>
<dbReference type="AlphaFoldDB" id="A0A1A9RSS7"/>
<dbReference type="EMBL" id="LXSH01000013">
    <property type="protein sequence ID" value="OAM23299.1"/>
    <property type="molecule type" value="Genomic_DNA"/>
</dbReference>
<keyword evidence="1" id="KW-1133">Transmembrane helix</keyword>
<dbReference type="CDD" id="cd10719">
    <property type="entry name" value="DnaJ_zf"/>
    <property type="match status" value="1"/>
</dbReference>
<accession>A0A1A9RSS7</accession>
<dbReference type="SUPFAM" id="SSF57938">
    <property type="entry name" value="DnaJ/Hsp40 cysteine-rich domain"/>
    <property type="match status" value="1"/>
</dbReference>
<dbReference type="GO" id="GO:0031072">
    <property type="term" value="F:heat shock protein binding"/>
    <property type="evidence" value="ECO:0007669"/>
    <property type="project" value="InterPro"/>
</dbReference>
<dbReference type="GO" id="GO:0051082">
    <property type="term" value="F:unfolded protein binding"/>
    <property type="evidence" value="ECO:0007669"/>
    <property type="project" value="InterPro"/>
</dbReference>
<feature type="transmembrane region" description="Helical" evidence="1">
    <location>
        <begin position="408"/>
        <end position="430"/>
    </location>
</feature>
<sequence>MAQERYQDLAGNLLLQIRNLVNGNQATAQDVVPQNHNGTDFIIHALADWRFYADSDDKISAGNAVAEIHFGSDTAAFKNHTAQLVHKVAHNRDLRIGFTNKLRNANGQGLAWTDNKHSFHRFPSYSVHEDCATCRGRGKVRCKSCGGRGRDNCSSCGGLGRRSEQVPEYDYQGSYRGSKTVYKSCYVCHGSGHSTCSTCSGRGKVRCHECDGHGFFTRVRHTYAEAAAKLLLKFENTDAIPAYDVLYNLLSRSAAKFLAAKIPFETISAAETGANTFQVAYRGESTAIRLDFSLHQRQYTCYAFSNPPYPYLRPHIFDDLFADELAYLNQKIPAKGLLNKSRTISFFNRYAGQPVLDEAMRRIAAHRTDTVQNTGRMVQEACQFFISREMSDALAGALNRIMDKVSPAYSAGIWLLLGVPFLVLQTLSMIAHTQDDMAQHPIGTIIFSALNVAISTAIAGMLICLPSRLAVWWQRRKVPAAYHQQIRNREAFRLMFRWAGGMWLAACAYSWTASAGYMPKINIAFGSTVEQICLSETAQTLIPFCRQPVSDMADTALSEAEQAQQIQQFLATHGYAVKVDSKFDRQSRRAAQQYLKESDINIDENAPVAEYYRAVFREKQ</sequence>
<proteinExistence type="predicted"/>
<keyword evidence="1" id="KW-0812">Transmembrane</keyword>
<dbReference type="InterPro" id="IPR001305">
    <property type="entry name" value="HSP_DnaJ_Cys-rich_dom"/>
</dbReference>
<dbReference type="InterPro" id="IPR052789">
    <property type="entry name" value="SSUH2_homolog"/>
</dbReference>
<dbReference type="RefSeq" id="WP_064105489.1">
    <property type="nucleotide sequence ID" value="NZ_LXSH01000013.1"/>
</dbReference>
<evidence type="ECO:0000313" key="2">
    <source>
        <dbReference type="EMBL" id="OAM23299.1"/>
    </source>
</evidence>
<organism evidence="2 3">
    <name type="scientific">Eikenella corrodens</name>
    <dbReference type="NCBI Taxonomy" id="539"/>
    <lineage>
        <taxon>Bacteria</taxon>
        <taxon>Pseudomonadati</taxon>
        <taxon>Pseudomonadota</taxon>
        <taxon>Betaproteobacteria</taxon>
        <taxon>Neisseriales</taxon>
        <taxon>Neisseriaceae</taxon>
        <taxon>Eikenella</taxon>
    </lineage>
</organism>
<feature type="transmembrane region" description="Helical" evidence="1">
    <location>
        <begin position="442"/>
        <end position="473"/>
    </location>
</feature>
<dbReference type="PANTHER" id="PTHR48465:SF1">
    <property type="entry name" value="PROTEIN SSUH2 HOMOLOG"/>
    <property type="match status" value="1"/>
</dbReference>
<dbReference type="Proteomes" id="UP000078103">
    <property type="component" value="Unassembled WGS sequence"/>
</dbReference>
<name>A0A1A9RSS7_EIKCO</name>